<evidence type="ECO:0000313" key="3">
    <source>
        <dbReference type="EMBL" id="KAF1830725.1"/>
    </source>
</evidence>
<accession>A0A6A5JZQ1</accession>
<dbReference type="Proteomes" id="UP000800040">
    <property type="component" value="Unassembled WGS sequence"/>
</dbReference>
<dbReference type="InterPro" id="IPR011600">
    <property type="entry name" value="Pept_C14_caspase"/>
</dbReference>
<organism evidence="3 4">
    <name type="scientific">Decorospora gaudefroyi</name>
    <dbReference type="NCBI Taxonomy" id="184978"/>
    <lineage>
        <taxon>Eukaryota</taxon>
        <taxon>Fungi</taxon>
        <taxon>Dikarya</taxon>
        <taxon>Ascomycota</taxon>
        <taxon>Pezizomycotina</taxon>
        <taxon>Dothideomycetes</taxon>
        <taxon>Pleosporomycetidae</taxon>
        <taxon>Pleosporales</taxon>
        <taxon>Pleosporineae</taxon>
        <taxon>Pleosporaceae</taxon>
        <taxon>Decorospora</taxon>
    </lineage>
</organism>
<dbReference type="GO" id="GO:0004197">
    <property type="term" value="F:cysteine-type endopeptidase activity"/>
    <property type="evidence" value="ECO:0007669"/>
    <property type="project" value="InterPro"/>
</dbReference>
<dbReference type="Pfam" id="PF00656">
    <property type="entry name" value="Peptidase_C14"/>
    <property type="match status" value="1"/>
</dbReference>
<keyword evidence="4" id="KW-1185">Reference proteome</keyword>
<feature type="compositionally biased region" description="Polar residues" evidence="1">
    <location>
        <begin position="420"/>
        <end position="437"/>
    </location>
</feature>
<dbReference type="EMBL" id="ML975386">
    <property type="protein sequence ID" value="KAF1830725.1"/>
    <property type="molecule type" value="Genomic_DNA"/>
</dbReference>
<dbReference type="Gene3D" id="3.40.50.1460">
    <property type="match status" value="1"/>
</dbReference>
<dbReference type="AlphaFoldDB" id="A0A6A5JZQ1"/>
<evidence type="ECO:0000256" key="1">
    <source>
        <dbReference type="SAM" id="MobiDB-lite"/>
    </source>
</evidence>
<proteinExistence type="predicted"/>
<gene>
    <name evidence="3" type="ORF">BDW02DRAFT_633411</name>
</gene>
<feature type="domain" description="Peptidase C14 caspase" evidence="2">
    <location>
        <begin position="102"/>
        <end position="231"/>
    </location>
</feature>
<evidence type="ECO:0000313" key="4">
    <source>
        <dbReference type="Proteomes" id="UP000800040"/>
    </source>
</evidence>
<protein>
    <recommendedName>
        <fullName evidence="2">Peptidase C14 caspase domain-containing protein</fullName>
    </recommendedName>
</protein>
<dbReference type="GO" id="GO:0006508">
    <property type="term" value="P:proteolysis"/>
    <property type="evidence" value="ECO:0007669"/>
    <property type="project" value="InterPro"/>
</dbReference>
<sequence length="464" mass="52536">MVTQRQSAVRPAHPTVVESCQSSRPIAPSRQNSVLVPVVVEDHDILSPDDEEAKIELTREAERQTLFQKISNDVLKTPNGYRKVEVLIIRWHESIDEFKDHKQEIERLKTIFTAGFGYGCTVKSICNSSSPQVDLNHHVLSHVREHDGDDNLLIVYYTGHGFQVKDEQGSRLQLSASRNWNDSSGRSHPPTAFWDEAEAPLKTHALGDALAILDCCFASTAAVTSKGRNQELRTYQMLAASSADEFTFGPGEKSFTHALCDSLEELLREASGSTFPVIKLWERINTKRTTQAALIWDRLQRYKRHVELGRLDPNPKRDASFRNEEPEQACLVVRFSLKTNELNNQQVDTLARQLPAAFKEAGVAVRRMEYVEFERRNDPTKGVRRAVRIVHQAWTRRKSKPSGLLVSPPQYESRKRRRSNISLLSPTGETTRESSYGSEEVADSGLCTPPRRSPRFMRMQAGSD</sequence>
<name>A0A6A5JZQ1_9PLEO</name>
<reference evidence="3" key="1">
    <citation type="submission" date="2020-01" db="EMBL/GenBank/DDBJ databases">
        <authorList>
            <consortium name="DOE Joint Genome Institute"/>
            <person name="Haridas S."/>
            <person name="Albert R."/>
            <person name="Binder M."/>
            <person name="Bloem J."/>
            <person name="Labutti K."/>
            <person name="Salamov A."/>
            <person name="Andreopoulos B."/>
            <person name="Baker S.E."/>
            <person name="Barry K."/>
            <person name="Bills G."/>
            <person name="Bluhm B.H."/>
            <person name="Cannon C."/>
            <person name="Castanera R."/>
            <person name="Culley D.E."/>
            <person name="Daum C."/>
            <person name="Ezra D."/>
            <person name="Gonzalez J.B."/>
            <person name="Henrissat B."/>
            <person name="Kuo A."/>
            <person name="Liang C."/>
            <person name="Lipzen A."/>
            <person name="Lutzoni F."/>
            <person name="Magnuson J."/>
            <person name="Mondo S."/>
            <person name="Nolan M."/>
            <person name="Ohm R."/>
            <person name="Pangilinan J."/>
            <person name="Park H.-J."/>
            <person name="Ramirez L."/>
            <person name="Alfaro M."/>
            <person name="Sun H."/>
            <person name="Tritt A."/>
            <person name="Yoshinaga Y."/>
            <person name="Zwiers L.-H."/>
            <person name="Turgeon B.G."/>
            <person name="Goodwin S.B."/>
            <person name="Spatafora J.W."/>
            <person name="Crous P.W."/>
            <person name="Grigoriev I.V."/>
        </authorList>
    </citation>
    <scope>NUCLEOTIDE SEQUENCE</scope>
    <source>
        <strain evidence="3">P77</strain>
    </source>
</reference>
<feature type="region of interest" description="Disordered" evidence="1">
    <location>
        <begin position="1"/>
        <end position="24"/>
    </location>
</feature>
<evidence type="ECO:0000259" key="2">
    <source>
        <dbReference type="Pfam" id="PF00656"/>
    </source>
</evidence>
<feature type="region of interest" description="Disordered" evidence="1">
    <location>
        <begin position="398"/>
        <end position="464"/>
    </location>
</feature>
<dbReference type="OrthoDB" id="4760831at2759"/>